<keyword evidence="12" id="KW-0496">Mitochondrion</keyword>
<keyword evidence="8" id="KW-0276">Fatty acid metabolism</keyword>
<evidence type="ECO:0000256" key="4">
    <source>
        <dbReference type="ARBA" id="ARBA00022448"/>
    </source>
</evidence>
<dbReference type="Proteomes" id="UP000001514">
    <property type="component" value="Unassembled WGS sequence"/>
</dbReference>
<evidence type="ECO:0000256" key="3">
    <source>
        <dbReference type="ARBA" id="ARBA00010930"/>
    </source>
</evidence>
<dbReference type="PROSITE" id="PS00012">
    <property type="entry name" value="PHOSPHOPANTETHEINE"/>
    <property type="match status" value="1"/>
</dbReference>
<dbReference type="GO" id="GO:0005739">
    <property type="term" value="C:mitochondrion"/>
    <property type="evidence" value="ECO:0000318"/>
    <property type="project" value="GO_Central"/>
</dbReference>
<dbReference type="InterPro" id="IPR003231">
    <property type="entry name" value="ACP"/>
</dbReference>
<dbReference type="FunCoup" id="D8RZE7">
    <property type="interactions" value="3601"/>
</dbReference>
<dbReference type="GO" id="GO:0000036">
    <property type="term" value="F:acyl carrier activity"/>
    <property type="evidence" value="ECO:0000318"/>
    <property type="project" value="GO_Central"/>
</dbReference>
<keyword evidence="20" id="KW-1185">Reference proteome</keyword>
<keyword evidence="4" id="KW-0813">Transport</keyword>
<keyword evidence="9" id="KW-0809">Transit peptide</keyword>
<evidence type="ECO:0000256" key="1">
    <source>
        <dbReference type="ARBA" id="ARBA00004173"/>
    </source>
</evidence>
<evidence type="ECO:0000259" key="17">
    <source>
        <dbReference type="PROSITE" id="PS50075"/>
    </source>
</evidence>
<dbReference type="Pfam" id="PF00550">
    <property type="entry name" value="PP-binding"/>
    <property type="match status" value="1"/>
</dbReference>
<keyword evidence="13 16" id="KW-0275">Fatty acid biosynthesis</keyword>
<evidence type="ECO:0000313" key="20">
    <source>
        <dbReference type="Proteomes" id="UP000001514"/>
    </source>
</evidence>
<proteinExistence type="inferred from homology"/>
<gene>
    <name evidence="19" type="ORF">SELMODRAFT_104768</name>
    <name evidence="18" type="ORF">SELMODRAFT_187704</name>
</gene>
<dbReference type="eggNOG" id="KOG1748">
    <property type="taxonomic scope" value="Eukaryota"/>
</dbReference>
<dbReference type="NCBIfam" id="TIGR00517">
    <property type="entry name" value="acyl_carrier"/>
    <property type="match status" value="1"/>
</dbReference>
<keyword evidence="10" id="KW-0249">Electron transport</keyword>
<keyword evidence="5 16" id="KW-0596">Phosphopantetheine</keyword>
<dbReference type="NCBIfam" id="NF002148">
    <property type="entry name" value="PRK00982.1-2"/>
    <property type="match status" value="1"/>
</dbReference>
<evidence type="ECO:0000256" key="5">
    <source>
        <dbReference type="ARBA" id="ARBA00022450"/>
    </source>
</evidence>
<dbReference type="Gramene" id="EFJ04890">
    <property type="protein sequence ID" value="EFJ04890"/>
    <property type="gene ID" value="SELMODRAFT_187704"/>
</dbReference>
<comment type="subcellular location">
    <subcellularLocation>
        <location evidence="1">Mitochondrion</location>
    </subcellularLocation>
</comment>
<keyword evidence="7" id="KW-0597">Phosphoprotein</keyword>
<evidence type="ECO:0000256" key="8">
    <source>
        <dbReference type="ARBA" id="ARBA00022832"/>
    </source>
</evidence>
<evidence type="ECO:0000256" key="2">
    <source>
        <dbReference type="ARBA" id="ARBA00005194"/>
    </source>
</evidence>
<protein>
    <recommendedName>
        <fullName evidence="16">Acyl carrier protein</fullName>
    </recommendedName>
</protein>
<dbReference type="PANTHER" id="PTHR20863">
    <property type="entry name" value="ACYL CARRIER PROTEIN"/>
    <property type="match status" value="1"/>
</dbReference>
<dbReference type="PROSITE" id="PS50075">
    <property type="entry name" value="CARRIER"/>
    <property type="match status" value="1"/>
</dbReference>
<dbReference type="PANTHER" id="PTHR20863:SF28">
    <property type="entry name" value="ACYL CARRIER PROTEIN, MITOCHONDRIAL"/>
    <property type="match status" value="1"/>
</dbReference>
<feature type="domain" description="Carrier" evidence="17">
    <location>
        <begin position="29"/>
        <end position="104"/>
    </location>
</feature>
<comment type="pathway">
    <text evidence="2">Lipid metabolism; fatty acid biosynthesis.</text>
</comment>
<dbReference type="OrthoDB" id="448946at2759"/>
<dbReference type="Gramene" id="EFJ22598">
    <property type="protein sequence ID" value="EFJ22598"/>
    <property type="gene ID" value="SELMODRAFT_104768"/>
</dbReference>
<evidence type="ECO:0000256" key="6">
    <source>
        <dbReference type="ARBA" id="ARBA00022516"/>
    </source>
</evidence>
<evidence type="ECO:0000256" key="15">
    <source>
        <dbReference type="ARBA" id="ARBA00063067"/>
    </source>
</evidence>
<dbReference type="HAMAP" id="MF_01217">
    <property type="entry name" value="Acyl_carrier"/>
    <property type="match status" value="1"/>
</dbReference>
<keyword evidence="6 16" id="KW-0444">Lipid biosynthesis</keyword>
<dbReference type="EMBL" id="GL377745">
    <property type="protein sequence ID" value="EFJ04890.1"/>
    <property type="molecule type" value="Genomic_DNA"/>
</dbReference>
<dbReference type="AlphaFoldDB" id="D8RZE7"/>
<dbReference type="GO" id="GO:0000035">
    <property type="term" value="F:acyl binding"/>
    <property type="evidence" value="ECO:0000318"/>
    <property type="project" value="GO_Central"/>
</dbReference>
<dbReference type="HOGENOM" id="CLU_108696_0_3_1"/>
<dbReference type="KEGG" id="smo:SELMODRAFT_104768"/>
<dbReference type="FunFam" id="1.10.1200.10:FF:000003">
    <property type="entry name" value="Acyl carrier protein"/>
    <property type="match status" value="1"/>
</dbReference>
<comment type="subunit">
    <text evidence="15">Complex I is composed of at least 49 different subunits.</text>
</comment>
<evidence type="ECO:0000256" key="9">
    <source>
        <dbReference type="ARBA" id="ARBA00022946"/>
    </source>
</evidence>
<dbReference type="InParanoid" id="D8RZE7"/>
<dbReference type="SUPFAM" id="SSF47336">
    <property type="entry name" value="ACP-like"/>
    <property type="match status" value="1"/>
</dbReference>
<comment type="similarity">
    <text evidence="3">Belongs to the acyl carrier protein (ACP) family.</text>
</comment>
<evidence type="ECO:0000256" key="10">
    <source>
        <dbReference type="ARBA" id="ARBA00022982"/>
    </source>
</evidence>
<evidence type="ECO:0000256" key="14">
    <source>
        <dbReference type="ARBA" id="ARBA00057783"/>
    </source>
</evidence>
<dbReference type="EMBL" id="GL377595">
    <property type="protein sequence ID" value="EFJ22598.1"/>
    <property type="molecule type" value="Genomic_DNA"/>
</dbReference>
<evidence type="ECO:0000256" key="12">
    <source>
        <dbReference type="ARBA" id="ARBA00023128"/>
    </source>
</evidence>
<dbReference type="Gene3D" id="1.10.1200.10">
    <property type="entry name" value="ACP-like"/>
    <property type="match status" value="1"/>
</dbReference>
<keyword evidence="11" id="KW-0443">Lipid metabolism</keyword>
<dbReference type="STRING" id="88036.D8RZE7"/>
<dbReference type="InterPro" id="IPR006162">
    <property type="entry name" value="Ppantetheine_attach_site"/>
</dbReference>
<dbReference type="KEGG" id="smo:SELMODRAFT_187704"/>
<name>D8RZE7_SELML</name>
<evidence type="ECO:0000256" key="16">
    <source>
        <dbReference type="RuleBase" id="RU000722"/>
    </source>
</evidence>
<dbReference type="OMA" id="FMSSHDD"/>
<organism evidence="20">
    <name type="scientific">Selaginella moellendorffii</name>
    <name type="common">Spikemoss</name>
    <dbReference type="NCBI Taxonomy" id="88036"/>
    <lineage>
        <taxon>Eukaryota</taxon>
        <taxon>Viridiplantae</taxon>
        <taxon>Streptophyta</taxon>
        <taxon>Embryophyta</taxon>
        <taxon>Tracheophyta</taxon>
        <taxon>Lycopodiopsida</taxon>
        <taxon>Selaginellales</taxon>
        <taxon>Selaginellaceae</taxon>
        <taxon>Selaginella</taxon>
    </lineage>
</organism>
<evidence type="ECO:0000313" key="19">
    <source>
        <dbReference type="EMBL" id="EFJ22598.1"/>
    </source>
</evidence>
<evidence type="ECO:0000256" key="13">
    <source>
        <dbReference type="ARBA" id="ARBA00023160"/>
    </source>
</evidence>
<dbReference type="InterPro" id="IPR009081">
    <property type="entry name" value="PP-bd_ACP"/>
</dbReference>
<evidence type="ECO:0000256" key="7">
    <source>
        <dbReference type="ARBA" id="ARBA00022553"/>
    </source>
</evidence>
<comment type="function">
    <text evidence="14">Carrier of the growing fatty acid chain in fatty acid biosynthesis. May be involved in the synthesis of short and medium chain fatty acids. Accessory and non-catalytic subunit of the mitochondrial membrane respiratory chain NADH dehydrogenase (Complex I), which functions in the transfer of electrons from NADH to the respiratory chain.</text>
</comment>
<reference evidence="19 20" key="1">
    <citation type="journal article" date="2011" name="Science">
        <title>The Selaginella genome identifies genetic changes associated with the evolution of vascular plants.</title>
        <authorList>
            <person name="Banks J.A."/>
            <person name="Nishiyama T."/>
            <person name="Hasebe M."/>
            <person name="Bowman J.L."/>
            <person name="Gribskov M."/>
            <person name="dePamphilis C."/>
            <person name="Albert V.A."/>
            <person name="Aono N."/>
            <person name="Aoyama T."/>
            <person name="Ambrose B.A."/>
            <person name="Ashton N.W."/>
            <person name="Axtell M.J."/>
            <person name="Barker E."/>
            <person name="Barker M.S."/>
            <person name="Bennetzen J.L."/>
            <person name="Bonawitz N.D."/>
            <person name="Chapple C."/>
            <person name="Cheng C."/>
            <person name="Correa L.G."/>
            <person name="Dacre M."/>
            <person name="DeBarry J."/>
            <person name="Dreyer I."/>
            <person name="Elias M."/>
            <person name="Engstrom E.M."/>
            <person name="Estelle M."/>
            <person name="Feng L."/>
            <person name="Finet C."/>
            <person name="Floyd S.K."/>
            <person name="Frommer W.B."/>
            <person name="Fujita T."/>
            <person name="Gramzow L."/>
            <person name="Gutensohn M."/>
            <person name="Harholt J."/>
            <person name="Hattori M."/>
            <person name="Heyl A."/>
            <person name="Hirai T."/>
            <person name="Hiwatashi Y."/>
            <person name="Ishikawa M."/>
            <person name="Iwata M."/>
            <person name="Karol K.G."/>
            <person name="Koehler B."/>
            <person name="Kolukisaoglu U."/>
            <person name="Kubo M."/>
            <person name="Kurata T."/>
            <person name="Lalonde S."/>
            <person name="Li K."/>
            <person name="Li Y."/>
            <person name="Litt A."/>
            <person name="Lyons E."/>
            <person name="Manning G."/>
            <person name="Maruyama T."/>
            <person name="Michael T.P."/>
            <person name="Mikami K."/>
            <person name="Miyazaki S."/>
            <person name="Morinaga S."/>
            <person name="Murata T."/>
            <person name="Mueller-Roeber B."/>
            <person name="Nelson D.R."/>
            <person name="Obara M."/>
            <person name="Oguri Y."/>
            <person name="Olmstead R.G."/>
            <person name="Onodera N."/>
            <person name="Petersen B.L."/>
            <person name="Pils B."/>
            <person name="Prigge M."/>
            <person name="Rensing S.A."/>
            <person name="Riano-Pachon D.M."/>
            <person name="Roberts A.W."/>
            <person name="Sato Y."/>
            <person name="Scheller H.V."/>
            <person name="Schulz B."/>
            <person name="Schulz C."/>
            <person name="Shakirov E.V."/>
            <person name="Shibagaki N."/>
            <person name="Shinohara N."/>
            <person name="Shippen D.E."/>
            <person name="Soerensen I."/>
            <person name="Sotooka R."/>
            <person name="Sugimoto N."/>
            <person name="Sugita M."/>
            <person name="Sumikawa N."/>
            <person name="Tanurdzic M."/>
            <person name="Theissen G."/>
            <person name="Ulvskov P."/>
            <person name="Wakazuki S."/>
            <person name="Weng J.K."/>
            <person name="Willats W.W."/>
            <person name="Wipf D."/>
            <person name="Wolf P.G."/>
            <person name="Yang L."/>
            <person name="Zimmer A.D."/>
            <person name="Zhu Q."/>
            <person name="Mitros T."/>
            <person name="Hellsten U."/>
            <person name="Loque D."/>
            <person name="Otillar R."/>
            <person name="Salamov A."/>
            <person name="Schmutz J."/>
            <person name="Shapiro H."/>
            <person name="Lindquist E."/>
            <person name="Lucas S."/>
            <person name="Rokhsar D."/>
            <person name="Grigoriev I.V."/>
        </authorList>
    </citation>
    <scope>NUCLEOTIDE SEQUENCE [LARGE SCALE GENOMIC DNA]</scope>
</reference>
<accession>D8RZE7</accession>
<evidence type="ECO:0000256" key="11">
    <source>
        <dbReference type="ARBA" id="ARBA00023098"/>
    </source>
</evidence>
<dbReference type="InterPro" id="IPR036736">
    <property type="entry name" value="ACP-like_sf"/>
</dbReference>
<sequence length="114" mass="12635">MRRAVCAAARLGATVRSFATGKEAYASREEVTNRVLNVVKNFPKVNILKLSPTSHFQKDLGLDSLDAVEVVMALEDEFKIEIPDSDSDKIVSCADAIEYIATRPSKKESLIHHF</sequence>
<evidence type="ECO:0000313" key="18">
    <source>
        <dbReference type="EMBL" id="EFJ04890.1"/>
    </source>
</evidence>